<feature type="compositionally biased region" description="Basic residues" evidence="1">
    <location>
        <begin position="182"/>
        <end position="191"/>
    </location>
</feature>
<dbReference type="Proteomes" id="UP000516437">
    <property type="component" value="Chromosome 3"/>
</dbReference>
<dbReference type="Gene3D" id="1.25.40.430">
    <property type="match status" value="1"/>
</dbReference>
<dbReference type="EMBL" id="RXIC02000021">
    <property type="protein sequence ID" value="KAB1217647.1"/>
    <property type="molecule type" value="Genomic_DNA"/>
</dbReference>
<dbReference type="InterPro" id="IPR013212">
    <property type="entry name" value="Mad3/Bub1_I"/>
</dbReference>
<comment type="caution">
    <text evidence="3">The sequence shown here is derived from an EMBL/GenBank/DDBJ whole genome shotgun (WGS) entry which is preliminary data.</text>
</comment>
<proteinExistence type="predicted"/>
<protein>
    <submittedName>
        <fullName evidence="3">Mitotic spindle checkpoint protein BUBR1</fullName>
    </submittedName>
</protein>
<accession>A0A6A1W0J5</accession>
<reference evidence="3 5" key="2">
    <citation type="journal article" date="2019" name="Plant Biotechnol. J.">
        <title>The red bayberry genome and genetic basis of sex determination.</title>
        <authorList>
            <person name="Jia H.M."/>
            <person name="Jia H.J."/>
            <person name="Cai Q.L."/>
            <person name="Wang Y."/>
            <person name="Zhao H.B."/>
            <person name="Yang W.F."/>
            <person name="Wang G.Y."/>
            <person name="Li Y.H."/>
            <person name="Zhan D.L."/>
            <person name="Shen Y.T."/>
            <person name="Niu Q.F."/>
            <person name="Chang L."/>
            <person name="Qiu J."/>
            <person name="Zhao L."/>
            <person name="Xie H.B."/>
            <person name="Fu W.Y."/>
            <person name="Jin J."/>
            <person name="Li X.W."/>
            <person name="Jiao Y."/>
            <person name="Zhou C.C."/>
            <person name="Tu T."/>
            <person name="Chai C.Y."/>
            <person name="Gao J.L."/>
            <person name="Fan L.J."/>
            <person name="van de Weg E."/>
            <person name="Wang J.Y."/>
            <person name="Gao Z.S."/>
        </authorList>
    </citation>
    <scope>NUCLEOTIDE SEQUENCE [LARGE SCALE GENOMIC DNA]</scope>
    <source>
        <tissue evidence="3">Leaves</tissue>
    </source>
</reference>
<dbReference type="OrthoDB" id="248495at2759"/>
<reference evidence="3" key="1">
    <citation type="submission" date="2018-07" db="EMBL/GenBank/DDBJ databases">
        <authorList>
            <person name="Gao Z.-S."/>
            <person name="Jia H.-M."/>
            <person name="Jia H.-J."/>
            <person name="Cai Q.-L."/>
            <person name="Wang Y."/>
            <person name="Zhao H.-B."/>
        </authorList>
    </citation>
    <scope>NUCLEOTIDE SEQUENCE</scope>
    <source>
        <tissue evidence="3">Leaves</tissue>
    </source>
</reference>
<dbReference type="GO" id="GO:0051754">
    <property type="term" value="P:meiotic sister chromatid cohesion, centromeric"/>
    <property type="evidence" value="ECO:0007669"/>
    <property type="project" value="TreeGrafter"/>
</dbReference>
<sequence length="572" mass="65235">MANNTSDLFSSLISDIKTYSGKDPLIPWLRGIRKMKESLPSQLLNEKLPRFLQKCVQTFESDRRYRNDLRYIRVWLQLMDFVDDPRELLRTMEVNHIGTNRSLFYQAYALHYEKIKKFDEAEKMYHLGVKNALVLYLSFAVLEYCPHALDCSITLREEPVDELQQSYEQFLHRIERYKKKTTLRQKGKTTKRPLSASSIPPNGSKAEEGKENICRAGDQTPEKILEKSSTGVKPLMESNYASVSENSCNIRTSQDLFKRKEFIGKLGPGSTSKPQETTERESDELQMLCSDDTVAVKFVDSVIVGKSEAEDACHHGLVDPTVNMKEAINAINSMFREPIETVPVGRRSNTIRPREKGASILQHSRTKTCQYQQEQFEIFIDDEQSGEIEERSDEDNFVQNDDQGKIEGSISSGSHGNAFVFLRPKDLASEGSDDQDVESPARAKYGEDTVVCRFVGSTILDEPGEVENVCHHGLVDPTINLKEAMDDINNMFGKPMDFVRTKRSKKQDKAPVHKRDFSGFSILPDDDQEHQEVQMQPNLSAKSREFDLFEPTVFTKEAMDDINKMFGGPLDF</sequence>
<evidence type="ECO:0000259" key="2">
    <source>
        <dbReference type="PROSITE" id="PS51489"/>
    </source>
</evidence>
<keyword evidence="5" id="KW-1185">Reference proteome</keyword>
<evidence type="ECO:0000256" key="1">
    <source>
        <dbReference type="SAM" id="MobiDB-lite"/>
    </source>
</evidence>
<dbReference type="PANTHER" id="PTHR14030:SF2">
    <property type="entry name" value="OS11G0128700 PROTEIN"/>
    <property type="match status" value="1"/>
</dbReference>
<evidence type="ECO:0000313" key="3">
    <source>
        <dbReference type="EMBL" id="KAB1217647.1"/>
    </source>
</evidence>
<dbReference type="SMART" id="SM00777">
    <property type="entry name" value="Mad3_BUB1_I"/>
    <property type="match status" value="1"/>
</dbReference>
<evidence type="ECO:0000313" key="4">
    <source>
        <dbReference type="EMBL" id="KAB1217700.1"/>
    </source>
</evidence>
<feature type="compositionally biased region" description="Basic and acidic residues" evidence="1">
    <location>
        <begin position="507"/>
        <end position="517"/>
    </location>
</feature>
<evidence type="ECO:0000313" key="5">
    <source>
        <dbReference type="Proteomes" id="UP000516437"/>
    </source>
</evidence>
<dbReference type="PROSITE" id="PS51489">
    <property type="entry name" value="BUB1_N"/>
    <property type="match status" value="1"/>
</dbReference>
<dbReference type="InterPro" id="IPR015661">
    <property type="entry name" value="Bub1/Mad3"/>
</dbReference>
<reference evidence="3" key="3">
    <citation type="submission" date="2019-09" db="EMBL/GenBank/DDBJ databases">
        <authorList>
            <person name="Gao Z."/>
        </authorList>
    </citation>
    <scope>NUCLEOTIDE SEQUENCE</scope>
    <source>
        <tissue evidence="3">Leaves</tissue>
    </source>
</reference>
<dbReference type="PANTHER" id="PTHR14030">
    <property type="entry name" value="MITOTIC CHECKPOINT SERINE/THREONINE-PROTEIN KINASE BUB1"/>
    <property type="match status" value="1"/>
</dbReference>
<organism evidence="3 5">
    <name type="scientific">Morella rubra</name>
    <name type="common">Chinese bayberry</name>
    <dbReference type="NCBI Taxonomy" id="262757"/>
    <lineage>
        <taxon>Eukaryota</taxon>
        <taxon>Viridiplantae</taxon>
        <taxon>Streptophyta</taxon>
        <taxon>Embryophyta</taxon>
        <taxon>Tracheophyta</taxon>
        <taxon>Spermatophyta</taxon>
        <taxon>Magnoliopsida</taxon>
        <taxon>eudicotyledons</taxon>
        <taxon>Gunneridae</taxon>
        <taxon>Pentapetalae</taxon>
        <taxon>rosids</taxon>
        <taxon>fabids</taxon>
        <taxon>Fagales</taxon>
        <taxon>Myricaceae</taxon>
        <taxon>Morella</taxon>
    </lineage>
</organism>
<feature type="region of interest" description="Disordered" evidence="1">
    <location>
        <begin position="182"/>
        <end position="210"/>
    </location>
</feature>
<name>A0A6A1W0J5_9ROSI</name>
<feature type="region of interest" description="Disordered" evidence="1">
    <location>
        <begin position="501"/>
        <end position="541"/>
    </location>
</feature>
<dbReference type="EMBL" id="RXIC02000021">
    <property type="protein sequence ID" value="KAB1217700.1"/>
    <property type="molecule type" value="Genomic_DNA"/>
</dbReference>
<dbReference type="GO" id="GO:0007094">
    <property type="term" value="P:mitotic spindle assembly checkpoint signaling"/>
    <property type="evidence" value="ECO:0007669"/>
    <property type="project" value="InterPro"/>
</dbReference>
<feature type="domain" description="BUB1 N-terminal" evidence="2">
    <location>
        <begin position="12"/>
        <end position="197"/>
    </location>
</feature>
<gene>
    <name evidence="3" type="ORF">CJ030_MR3G012220</name>
    <name evidence="4" type="ORF">CJ030_MR3G014890</name>
</gene>
<dbReference type="Pfam" id="PF08311">
    <property type="entry name" value="Mad3_BUB1_I"/>
    <property type="match status" value="1"/>
</dbReference>
<dbReference type="AlphaFoldDB" id="A0A6A1W0J5"/>
<dbReference type="GO" id="GO:0004672">
    <property type="term" value="F:protein kinase activity"/>
    <property type="evidence" value="ECO:0007669"/>
    <property type="project" value="TreeGrafter"/>
</dbReference>